<dbReference type="PANTHER" id="PTHR33909:SF1">
    <property type="entry name" value="SEC TRANSLOCON ACCESSORY COMPLEX SUBUNIT YAJC"/>
    <property type="match status" value="1"/>
</dbReference>
<comment type="subcellular location">
    <subcellularLocation>
        <location evidence="1">Cell membrane</location>
        <topology evidence="1">Single-pass membrane protein</topology>
    </subcellularLocation>
</comment>
<dbReference type="GO" id="GO:0005886">
    <property type="term" value="C:plasma membrane"/>
    <property type="evidence" value="ECO:0007669"/>
    <property type="project" value="UniProtKB-SubCell"/>
</dbReference>
<evidence type="ECO:0000313" key="11">
    <source>
        <dbReference type="EMBL" id="MBD8077912.1"/>
    </source>
</evidence>
<dbReference type="Pfam" id="PF02699">
    <property type="entry name" value="YajC"/>
    <property type="match status" value="1"/>
</dbReference>
<keyword evidence="7" id="KW-1133">Transmembrane helix</keyword>
<keyword evidence="6" id="KW-0653">Protein transport</keyword>
<feature type="compositionally biased region" description="Basic and acidic residues" evidence="10">
    <location>
        <begin position="137"/>
        <end position="158"/>
    </location>
</feature>
<gene>
    <name evidence="11" type="primary">yajC</name>
    <name evidence="11" type="ORF">IF651_02400</name>
</gene>
<evidence type="ECO:0000256" key="7">
    <source>
        <dbReference type="ARBA" id="ARBA00022989"/>
    </source>
</evidence>
<keyword evidence="8" id="KW-0811">Translocation</keyword>
<feature type="region of interest" description="Disordered" evidence="10">
    <location>
        <begin position="83"/>
        <end position="158"/>
    </location>
</feature>
<dbReference type="AlphaFoldDB" id="A0A927G6U0"/>
<reference evidence="11" key="1">
    <citation type="journal article" date="2018" name="Curr. Microbiol.">
        <title>Cellulosimicrobium arenosum sp. nov., Isolated from Marine Sediment Sand.</title>
        <authorList>
            <person name="Oh M."/>
            <person name="Kim J.H."/>
            <person name="Yoon J.H."/>
            <person name="Schumann P."/>
            <person name="Kim W."/>
        </authorList>
    </citation>
    <scope>NUCLEOTIDE SEQUENCE</scope>
    <source>
        <strain evidence="11">KCTC 49039</strain>
    </source>
</reference>
<name>A0A927G6U0_9MICO</name>
<evidence type="ECO:0000313" key="12">
    <source>
        <dbReference type="Proteomes" id="UP000610846"/>
    </source>
</evidence>
<keyword evidence="4" id="KW-1003">Cell membrane</keyword>
<proteinExistence type="inferred from homology"/>
<comment type="similarity">
    <text evidence="2">Belongs to the YajC family.</text>
</comment>
<dbReference type="PANTHER" id="PTHR33909">
    <property type="entry name" value="SEC TRANSLOCON ACCESSORY COMPLEX SUBUNIT YAJC"/>
    <property type="match status" value="1"/>
</dbReference>
<keyword evidence="12" id="KW-1185">Reference proteome</keyword>
<dbReference type="GO" id="GO:0015031">
    <property type="term" value="P:protein transport"/>
    <property type="evidence" value="ECO:0007669"/>
    <property type="project" value="UniProtKB-KW"/>
</dbReference>
<feature type="compositionally biased region" description="Low complexity" evidence="10">
    <location>
        <begin position="103"/>
        <end position="120"/>
    </location>
</feature>
<dbReference type="InterPro" id="IPR003849">
    <property type="entry name" value="Preprotein_translocase_YajC"/>
</dbReference>
<keyword evidence="5" id="KW-0812">Transmembrane</keyword>
<evidence type="ECO:0000256" key="1">
    <source>
        <dbReference type="ARBA" id="ARBA00004162"/>
    </source>
</evidence>
<evidence type="ECO:0000256" key="2">
    <source>
        <dbReference type="ARBA" id="ARBA00006742"/>
    </source>
</evidence>
<evidence type="ECO:0000256" key="10">
    <source>
        <dbReference type="SAM" id="MobiDB-lite"/>
    </source>
</evidence>
<evidence type="ECO:0000256" key="9">
    <source>
        <dbReference type="ARBA" id="ARBA00023136"/>
    </source>
</evidence>
<protein>
    <submittedName>
        <fullName evidence="11">Preprotein translocase subunit YajC</fullName>
    </submittedName>
</protein>
<organism evidence="11 12">
    <name type="scientific">Cellulosimicrobium arenosum</name>
    <dbReference type="NCBI Taxonomy" id="2708133"/>
    <lineage>
        <taxon>Bacteria</taxon>
        <taxon>Bacillati</taxon>
        <taxon>Actinomycetota</taxon>
        <taxon>Actinomycetes</taxon>
        <taxon>Micrococcales</taxon>
        <taxon>Promicromonosporaceae</taxon>
        <taxon>Cellulosimicrobium</taxon>
    </lineage>
</organism>
<keyword evidence="9" id="KW-0472">Membrane</keyword>
<accession>A0A927G6U0</accession>
<keyword evidence="3" id="KW-0813">Transport</keyword>
<feature type="compositionally biased region" description="Acidic residues" evidence="10">
    <location>
        <begin position="87"/>
        <end position="100"/>
    </location>
</feature>
<dbReference type="NCBIfam" id="TIGR00739">
    <property type="entry name" value="yajC"/>
    <property type="match status" value="1"/>
</dbReference>
<evidence type="ECO:0000256" key="5">
    <source>
        <dbReference type="ARBA" id="ARBA00022692"/>
    </source>
</evidence>
<evidence type="ECO:0000256" key="8">
    <source>
        <dbReference type="ARBA" id="ARBA00023010"/>
    </source>
</evidence>
<dbReference type="Proteomes" id="UP000610846">
    <property type="component" value="Unassembled WGS sequence"/>
</dbReference>
<dbReference type="RefSeq" id="WP_191827452.1">
    <property type="nucleotide sequence ID" value="NZ_JACYHB010000001.1"/>
</dbReference>
<comment type="caution">
    <text evidence="11">The sequence shown here is derived from an EMBL/GenBank/DDBJ whole genome shotgun (WGS) entry which is preliminary data.</text>
</comment>
<evidence type="ECO:0000256" key="4">
    <source>
        <dbReference type="ARBA" id="ARBA00022475"/>
    </source>
</evidence>
<dbReference type="SMART" id="SM01323">
    <property type="entry name" value="YajC"/>
    <property type="match status" value="1"/>
</dbReference>
<reference evidence="11" key="2">
    <citation type="submission" date="2020-09" db="EMBL/GenBank/DDBJ databases">
        <authorList>
            <person name="Yu Y."/>
        </authorList>
    </citation>
    <scope>NUCLEOTIDE SEQUENCE</scope>
    <source>
        <strain evidence="11">KCTC 49039</strain>
    </source>
</reference>
<sequence>MDFSFILILVLAAGAMFLMTNRTRKQQREAQNFRSLLAPGQEVMTGSGMFGTIVEVDEEADIITIESTPGVQSRWLRAAIAKRVDEPVEETEEGDLEATGDEATTSAYGSAASISSGTSDGAEDVVVPDDLSGLSDDAGKGDERDGSGRRDEGTDSTK</sequence>
<evidence type="ECO:0000256" key="3">
    <source>
        <dbReference type="ARBA" id="ARBA00022448"/>
    </source>
</evidence>
<dbReference type="EMBL" id="JACYHB010000001">
    <property type="protein sequence ID" value="MBD8077912.1"/>
    <property type="molecule type" value="Genomic_DNA"/>
</dbReference>
<evidence type="ECO:0000256" key="6">
    <source>
        <dbReference type="ARBA" id="ARBA00022927"/>
    </source>
</evidence>